<gene>
    <name evidence="1" type="ordered locus">ETAE_0163</name>
</gene>
<sequence>MLIWRAGLCVMLWKHDRVMAVCCFIQIKVFNIKAINTEGYSGVMG</sequence>
<proteinExistence type="predicted"/>
<accession>A0AAU8P1N0</accession>
<reference evidence="1 2" key="1">
    <citation type="journal article" date="2009" name="PLoS ONE">
        <title>Genome sequence of the versatile fish pathogen Edwardsiella tarda provides insights into its adaptation to broad host ranges and intracellular niches.</title>
        <authorList>
            <person name="Wang Q."/>
            <person name="Yang M."/>
            <person name="Xiao J."/>
            <person name="Wu H."/>
            <person name="Wang X."/>
            <person name="Lv Y."/>
            <person name="Xu L."/>
            <person name="Zheng H."/>
            <person name="Wang S."/>
            <person name="Zhao G."/>
            <person name="Liu Q."/>
            <person name="Zhang Y."/>
        </authorList>
    </citation>
    <scope>NUCLEOTIDE SEQUENCE [LARGE SCALE GENOMIC DNA]</scope>
    <source>
        <strain evidence="2">EIB202 / CCTCC M208068</strain>
    </source>
</reference>
<name>A0AAU8P1N0_EDWPI</name>
<evidence type="ECO:0000313" key="2">
    <source>
        <dbReference type="Proteomes" id="UP000002634"/>
    </source>
</evidence>
<dbReference type="AlphaFoldDB" id="A0AAU8P1N0"/>
<evidence type="ECO:0000313" key="1">
    <source>
        <dbReference type="EMBL" id="ACY83010.1"/>
    </source>
</evidence>
<organism evidence="1 2">
    <name type="scientific">Edwardsiella piscicida</name>
    <dbReference type="NCBI Taxonomy" id="1263550"/>
    <lineage>
        <taxon>Bacteria</taxon>
        <taxon>Pseudomonadati</taxon>
        <taxon>Pseudomonadota</taxon>
        <taxon>Gammaproteobacteria</taxon>
        <taxon>Enterobacterales</taxon>
        <taxon>Hafniaceae</taxon>
        <taxon>Edwardsiella</taxon>
    </lineage>
</organism>
<dbReference type="Proteomes" id="UP000002634">
    <property type="component" value="Chromosome"/>
</dbReference>
<dbReference type="EMBL" id="CP001135">
    <property type="protein sequence ID" value="ACY83010.1"/>
    <property type="molecule type" value="Genomic_DNA"/>
</dbReference>
<keyword evidence="2" id="KW-1185">Reference proteome</keyword>
<dbReference type="KEGG" id="etr:ETAE_0163"/>
<protein>
    <submittedName>
        <fullName evidence="1">Uncharacterized protein</fullName>
    </submittedName>
</protein>